<keyword evidence="2" id="KW-1185">Reference proteome</keyword>
<accession>S5WB32</accession>
<protein>
    <submittedName>
        <fullName evidence="1">Uncharacterized protein</fullName>
    </submittedName>
</protein>
<proteinExistence type="predicted"/>
<dbReference type="EMBL" id="KF147891">
    <property type="protein sequence ID" value="AGS81943.1"/>
    <property type="molecule type" value="Genomic_DNA"/>
</dbReference>
<evidence type="ECO:0000313" key="1">
    <source>
        <dbReference type="EMBL" id="AGS81943.1"/>
    </source>
</evidence>
<gene>
    <name evidence="1" type="ORF">PaBG_00059</name>
</gene>
<dbReference type="RefSeq" id="YP_008433390.1">
    <property type="nucleotide sequence ID" value="NC_022096.1"/>
</dbReference>
<evidence type="ECO:0000313" key="2">
    <source>
        <dbReference type="Proteomes" id="UP000015545"/>
    </source>
</evidence>
<sequence length="267" mass="29903">MQIITAAKERYSITVNGWIIGHKKDSANEYADPNYVRSTLFVIGTLASTARAFVSEHLRSQWEISNIVCLGVDHVPDQDLAPVKGMVILTPELGFANDRTRRNVIETLNTLANASKHEHDLTVLLPATVGYYELMEDMIAYMGRNNGEFFVQVPGAESHEKASDDDRSVFTFDDYVKLRAANVAVEQFICTDGPVGSGCRVHMHESLSVLDGSLLFKLATGLRSTGLNVLLHFDVWRNIYNYLEGDARRIAYFDSKPCEQKAVEIRQ</sequence>
<organism evidence="1 2">
    <name type="scientific">Pseudomonas phage PaBG</name>
    <dbReference type="NCBI Taxonomy" id="1335230"/>
    <lineage>
        <taxon>Viruses</taxon>
        <taxon>Duplodnaviria</taxon>
        <taxon>Heunggongvirae</taxon>
        <taxon>Uroviricota</taxon>
        <taxon>Caudoviricetes</taxon>
        <taxon>Baikalvirus</taxon>
        <taxon>Baikalvirus PaBG</taxon>
    </lineage>
</organism>
<dbReference type="Proteomes" id="UP000015545">
    <property type="component" value="Segment"/>
</dbReference>
<name>S5WB32_9CAUD</name>
<dbReference type="KEGG" id="vg:16574745"/>
<reference evidence="1 2" key="1">
    <citation type="journal article" date="2014" name="Genome Announc.">
        <title>Complete Genome Sequence of the Novel Giant Pseudomonas Phage PaBG.</title>
        <authorList>
            <person name="Sykilinda N.N."/>
            <person name="Bondar A.A."/>
            <person name="Gorshkova A.S."/>
            <person name="Kurochkina L.P."/>
            <person name="Kulikov E.E."/>
            <person name="Shneider M.M."/>
            <person name="Kadykov V.A."/>
            <person name="Solovjeva N.V."/>
            <person name="Kabilov M.R."/>
            <person name="Mesyanzhinov V.V."/>
            <person name="Vlassov V.V."/>
            <person name="Drukker V.V."/>
            <person name="Miroshnikov K.A."/>
        </authorList>
    </citation>
    <scope>NUCLEOTIDE SEQUENCE [LARGE SCALE GENOMIC DNA]</scope>
</reference>
<dbReference type="GeneID" id="16574745"/>